<gene>
    <name evidence="4" type="ORF">ATI61_114238</name>
</gene>
<feature type="binding site" evidence="1">
    <location>
        <position position="206"/>
    </location>
    <ligand>
        <name>Zn(2+)</name>
        <dbReference type="ChEBI" id="CHEBI:29105"/>
        <note>catalytic</note>
    </ligand>
</feature>
<dbReference type="InterPro" id="IPR034035">
    <property type="entry name" value="Astacin-like_dom"/>
</dbReference>
<dbReference type="PANTHER" id="PTHR10127">
    <property type="entry name" value="DISCOIDIN, CUB, EGF, LAMININ , AND ZINC METALLOPROTEASE DOMAIN CONTAINING"/>
    <property type="match status" value="1"/>
</dbReference>
<dbReference type="EMBL" id="QUMU01000014">
    <property type="protein sequence ID" value="REG24629.1"/>
    <property type="molecule type" value="Genomic_DNA"/>
</dbReference>
<dbReference type="Proteomes" id="UP000256345">
    <property type="component" value="Unassembled WGS sequence"/>
</dbReference>
<keyword evidence="1" id="KW-0645">Protease</keyword>
<dbReference type="Pfam" id="PF01400">
    <property type="entry name" value="Astacin"/>
    <property type="match status" value="1"/>
</dbReference>
<keyword evidence="2" id="KW-0732">Signal</keyword>
<feature type="signal peptide" evidence="2">
    <location>
        <begin position="1"/>
        <end position="23"/>
    </location>
</feature>
<keyword evidence="5" id="KW-1185">Reference proteome</keyword>
<comment type="cofactor">
    <cofactor evidence="1">
        <name>Zn(2+)</name>
        <dbReference type="ChEBI" id="CHEBI:29105"/>
    </cofactor>
    <text evidence="1">Binds 1 zinc ion per subunit.</text>
</comment>
<keyword evidence="1" id="KW-0378">Hydrolase</keyword>
<protein>
    <submittedName>
        <fullName evidence="4">Astacin (Peptidase family M12A)</fullName>
    </submittedName>
</protein>
<dbReference type="InterPro" id="IPR024079">
    <property type="entry name" value="MetalloPept_cat_dom_sf"/>
</dbReference>
<dbReference type="PROSITE" id="PS51257">
    <property type="entry name" value="PROKAR_LIPOPROTEIN"/>
    <property type="match status" value="1"/>
</dbReference>
<sequence>MHRNTRKSALGAALFVPCLLLTACGSESGLETLRPPVNPEKAQVAAHAPIHKGYAWNTTSKKLESVHYAKVDGLAIVEGDIVIGSAEEVEARTRAVEARGGLEAGGVQAQGIAVTGFKYWWRWPNALVPYTIDPLLPNPQRVTAAINSWQSSTHIRFVLRTASNATQYPNYITFRVGTGCNAPVGRDSAPGSVYLSLGCNTESIVHELGHVLGLYHEQSRNDRDAHVRIRWENILESYAAQFEKKDYSRDVLAYDYRSIMHYDSLMFSKNGEATIETLGGQLIPANSVLSAGDVASIRSIYSIDDPEFFVQQLYMDVLGRDPDENGFVHHLDLLKSCSGNQTCLDSTRVAEARSFFESAEHRQQHPELDPNSPNYKAAYINNCYRAFLRRPQSAGDGTLWLDTLNSTGDYNLVIHGFISSAEYRSRFM</sequence>
<keyword evidence="1" id="KW-0482">Metalloprotease</keyword>
<keyword evidence="1" id="KW-0862">Zinc</keyword>
<evidence type="ECO:0000256" key="2">
    <source>
        <dbReference type="SAM" id="SignalP"/>
    </source>
</evidence>
<dbReference type="InterPro" id="IPR038255">
    <property type="entry name" value="PBS_linker_sf"/>
</dbReference>
<comment type="caution">
    <text evidence="1">Lacks conserved residue(s) required for the propagation of feature annotation.</text>
</comment>
<reference evidence="4 5" key="1">
    <citation type="submission" date="2018-08" db="EMBL/GenBank/DDBJ databases">
        <title>Genomic Encyclopedia of Archaeal and Bacterial Type Strains, Phase II (KMG-II): from individual species to whole genera.</title>
        <authorList>
            <person name="Goeker M."/>
        </authorList>
    </citation>
    <scope>NUCLEOTIDE SEQUENCE [LARGE SCALE GENOMIC DNA]</scope>
    <source>
        <strain evidence="4 5">DSM 2261</strain>
    </source>
</reference>
<evidence type="ECO:0000313" key="4">
    <source>
        <dbReference type="EMBL" id="REG24629.1"/>
    </source>
</evidence>
<dbReference type="RefSeq" id="WP_053066355.1">
    <property type="nucleotide sequence ID" value="NZ_CP011509.1"/>
</dbReference>
<feature type="active site" evidence="1">
    <location>
        <position position="207"/>
    </location>
</feature>
<feature type="domain" description="Peptidase M12A" evidence="3">
    <location>
        <begin position="112"/>
        <end position="306"/>
    </location>
</feature>
<keyword evidence="1" id="KW-0479">Metal-binding</keyword>
<dbReference type="InterPro" id="IPR001506">
    <property type="entry name" value="Peptidase_M12A"/>
</dbReference>
<dbReference type="Gene3D" id="3.40.390.10">
    <property type="entry name" value="Collagenase (Catalytic Domain)"/>
    <property type="match status" value="1"/>
</dbReference>
<proteinExistence type="predicted"/>
<dbReference type="Gene3D" id="1.10.3130.20">
    <property type="entry name" value="Phycobilisome linker domain"/>
    <property type="match status" value="1"/>
</dbReference>
<feature type="chain" id="PRO_5045227064" evidence="2">
    <location>
        <begin position="24"/>
        <end position="428"/>
    </location>
</feature>
<feature type="binding site" evidence="1">
    <location>
        <position position="216"/>
    </location>
    <ligand>
        <name>Zn(2+)</name>
        <dbReference type="ChEBI" id="CHEBI:29105"/>
        <note>catalytic</note>
    </ligand>
</feature>
<dbReference type="InterPro" id="IPR006026">
    <property type="entry name" value="Peptidase_Metallo"/>
</dbReference>
<evidence type="ECO:0000313" key="5">
    <source>
        <dbReference type="Proteomes" id="UP000256345"/>
    </source>
</evidence>
<name>A0ABX9JQX7_9BACT</name>
<dbReference type="SUPFAM" id="SSF55486">
    <property type="entry name" value="Metalloproteases ('zincins'), catalytic domain"/>
    <property type="match status" value="1"/>
</dbReference>
<feature type="binding site" evidence="1">
    <location>
        <position position="210"/>
    </location>
    <ligand>
        <name>Zn(2+)</name>
        <dbReference type="ChEBI" id="CHEBI:29105"/>
        <note>catalytic</note>
    </ligand>
</feature>
<evidence type="ECO:0000256" key="1">
    <source>
        <dbReference type="PROSITE-ProRule" id="PRU01211"/>
    </source>
</evidence>
<comment type="caution">
    <text evidence="4">The sequence shown here is derived from an EMBL/GenBank/DDBJ whole genome shotgun (WGS) entry which is preliminary data.</text>
</comment>
<dbReference type="PRINTS" id="PR00480">
    <property type="entry name" value="ASTACIN"/>
</dbReference>
<accession>A0ABX9JQX7</accession>
<dbReference type="PROSITE" id="PS51864">
    <property type="entry name" value="ASTACIN"/>
    <property type="match status" value="1"/>
</dbReference>
<evidence type="ECO:0000259" key="3">
    <source>
        <dbReference type="PROSITE" id="PS51864"/>
    </source>
</evidence>
<dbReference type="PANTHER" id="PTHR10127:SF850">
    <property type="entry name" value="METALLOENDOPEPTIDASE"/>
    <property type="match status" value="1"/>
</dbReference>
<dbReference type="SMART" id="SM00235">
    <property type="entry name" value="ZnMc"/>
    <property type="match status" value="1"/>
</dbReference>
<organism evidence="4 5">
    <name type="scientific">Archangium gephyra</name>
    <dbReference type="NCBI Taxonomy" id="48"/>
    <lineage>
        <taxon>Bacteria</taxon>
        <taxon>Pseudomonadati</taxon>
        <taxon>Myxococcota</taxon>
        <taxon>Myxococcia</taxon>
        <taxon>Myxococcales</taxon>
        <taxon>Cystobacterineae</taxon>
        <taxon>Archangiaceae</taxon>
        <taxon>Archangium</taxon>
    </lineage>
</organism>
<dbReference type="CDD" id="cd04280">
    <property type="entry name" value="ZnMc_astacin_like"/>
    <property type="match status" value="1"/>
</dbReference>